<evidence type="ECO:0000256" key="6">
    <source>
        <dbReference type="SAM" id="Phobius"/>
    </source>
</evidence>
<keyword evidence="3 6" id="KW-0812">Transmembrane</keyword>
<reference evidence="8 9" key="1">
    <citation type="submission" date="2022-12" db="EMBL/GenBank/DDBJ databases">
        <title>Dasania phycosphaerae sp. nov., isolated from particulate material of the south coast of Korea.</title>
        <authorList>
            <person name="Jiang Y."/>
        </authorList>
    </citation>
    <scope>NUCLEOTIDE SEQUENCE [LARGE SCALE GENOMIC DNA]</scope>
    <source>
        <strain evidence="8 9">GY-19</strain>
    </source>
</reference>
<dbReference type="EMBL" id="JAPTGG010000009">
    <property type="protein sequence ID" value="MCZ0865916.1"/>
    <property type="molecule type" value="Genomic_DNA"/>
</dbReference>
<dbReference type="PANTHER" id="PTHR23506">
    <property type="entry name" value="GH10249P"/>
    <property type="match status" value="1"/>
</dbReference>
<evidence type="ECO:0000256" key="1">
    <source>
        <dbReference type="ARBA" id="ARBA00004141"/>
    </source>
</evidence>
<dbReference type="PROSITE" id="PS50850">
    <property type="entry name" value="MFS"/>
    <property type="match status" value="1"/>
</dbReference>
<evidence type="ECO:0000256" key="2">
    <source>
        <dbReference type="ARBA" id="ARBA00022448"/>
    </source>
</evidence>
<name>A0A9J6RN48_9GAMM</name>
<feature type="transmembrane region" description="Helical" evidence="6">
    <location>
        <begin position="93"/>
        <end position="116"/>
    </location>
</feature>
<dbReference type="Proteomes" id="UP001069090">
    <property type="component" value="Unassembled WGS sequence"/>
</dbReference>
<feature type="transmembrane region" description="Helical" evidence="6">
    <location>
        <begin position="7"/>
        <end position="29"/>
    </location>
</feature>
<dbReference type="Pfam" id="PF07690">
    <property type="entry name" value="MFS_1"/>
    <property type="match status" value="2"/>
</dbReference>
<comment type="subcellular location">
    <subcellularLocation>
        <location evidence="1">Membrane</location>
        <topology evidence="1">Multi-pass membrane protein</topology>
    </subcellularLocation>
</comment>
<accession>A0A9J6RN48</accession>
<feature type="transmembrane region" description="Helical" evidence="6">
    <location>
        <begin position="68"/>
        <end position="87"/>
    </location>
</feature>
<keyword evidence="4 6" id="KW-1133">Transmembrane helix</keyword>
<evidence type="ECO:0000313" key="9">
    <source>
        <dbReference type="Proteomes" id="UP001069090"/>
    </source>
</evidence>
<organism evidence="8 9">
    <name type="scientific">Dasania phycosphaerae</name>
    <dbReference type="NCBI Taxonomy" id="2950436"/>
    <lineage>
        <taxon>Bacteria</taxon>
        <taxon>Pseudomonadati</taxon>
        <taxon>Pseudomonadota</taxon>
        <taxon>Gammaproteobacteria</taxon>
        <taxon>Cellvibrionales</taxon>
        <taxon>Spongiibacteraceae</taxon>
        <taxon>Dasania</taxon>
    </lineage>
</organism>
<evidence type="ECO:0000256" key="3">
    <source>
        <dbReference type="ARBA" id="ARBA00022692"/>
    </source>
</evidence>
<feature type="transmembrane region" description="Helical" evidence="6">
    <location>
        <begin position="325"/>
        <end position="348"/>
    </location>
</feature>
<dbReference type="SUPFAM" id="SSF103473">
    <property type="entry name" value="MFS general substrate transporter"/>
    <property type="match status" value="1"/>
</dbReference>
<dbReference type="InterPro" id="IPR036259">
    <property type="entry name" value="MFS_trans_sf"/>
</dbReference>
<evidence type="ECO:0000256" key="5">
    <source>
        <dbReference type="ARBA" id="ARBA00023136"/>
    </source>
</evidence>
<dbReference type="RefSeq" id="WP_258332066.1">
    <property type="nucleotide sequence ID" value="NZ_JAPTGG010000009.1"/>
</dbReference>
<sequence>MTHFYLLIVLSVSINIGFGMVVPIMPLFLSSYGIPETMLGLPFITLVIGRITSKYFVSGFVRWRGSQWVLSLSFFLYTGVFLSYTYFDSYFAFILIRFVEGLVEGAAVICLSDLAMHLTKDRDDRGKWMGLFGSSFGVGMILGPFIGGLVVSYFDYRAVFYVGAFIATVGLLISLYGWIFHRIETRKKVSQKYKHPNIVLLAAYIPSIIRRASLFSFMIILPFHLVNYLNFDINQVGNIFALAGIITTVLMPYTGRLSDYFNGVSLSFFALVIMGCSILLIGFVDSEMSFIMLFVIETLAFSVMMPSGLKVFADLSDSLENRIEIIGYLTIVTEIVTLLIAIFIPLIIAKNTTYGFHYLGVAVLFSSFVFYIFTSNPYKEVGINT</sequence>
<dbReference type="GO" id="GO:0016020">
    <property type="term" value="C:membrane"/>
    <property type="evidence" value="ECO:0007669"/>
    <property type="project" value="UniProtKB-SubCell"/>
</dbReference>
<dbReference type="InterPro" id="IPR001958">
    <property type="entry name" value="Tet-R_TetA/multi-R_MdtG-like"/>
</dbReference>
<feature type="transmembrane region" description="Helical" evidence="6">
    <location>
        <begin position="290"/>
        <end position="313"/>
    </location>
</feature>
<feature type="transmembrane region" description="Helical" evidence="6">
    <location>
        <begin position="41"/>
        <end position="61"/>
    </location>
</feature>
<evidence type="ECO:0000313" key="8">
    <source>
        <dbReference type="EMBL" id="MCZ0865916.1"/>
    </source>
</evidence>
<dbReference type="InterPro" id="IPR050930">
    <property type="entry name" value="MFS_Vesicular_Transporter"/>
</dbReference>
<dbReference type="InterPro" id="IPR020846">
    <property type="entry name" value="MFS_dom"/>
</dbReference>
<dbReference type="InterPro" id="IPR011701">
    <property type="entry name" value="MFS"/>
</dbReference>
<dbReference type="PRINTS" id="PR01035">
    <property type="entry name" value="TCRTETA"/>
</dbReference>
<protein>
    <submittedName>
        <fullName evidence="8">MFS transporter</fullName>
    </submittedName>
</protein>
<feature type="transmembrane region" description="Helical" evidence="6">
    <location>
        <begin position="128"/>
        <end position="154"/>
    </location>
</feature>
<keyword evidence="5 6" id="KW-0472">Membrane</keyword>
<keyword evidence="9" id="KW-1185">Reference proteome</keyword>
<keyword evidence="2" id="KW-0813">Transport</keyword>
<dbReference type="Gene3D" id="1.20.1250.20">
    <property type="entry name" value="MFS general substrate transporter like domains"/>
    <property type="match status" value="2"/>
</dbReference>
<proteinExistence type="predicted"/>
<feature type="transmembrane region" description="Helical" evidence="6">
    <location>
        <begin position="235"/>
        <end position="253"/>
    </location>
</feature>
<dbReference type="PANTHER" id="PTHR23506:SF23">
    <property type="entry name" value="GH10249P"/>
    <property type="match status" value="1"/>
</dbReference>
<gene>
    <name evidence="8" type="ORF">O0V09_11935</name>
</gene>
<feature type="transmembrane region" description="Helical" evidence="6">
    <location>
        <begin position="260"/>
        <end position="284"/>
    </location>
</feature>
<feature type="transmembrane region" description="Helical" evidence="6">
    <location>
        <begin position="160"/>
        <end position="179"/>
    </location>
</feature>
<evidence type="ECO:0000256" key="4">
    <source>
        <dbReference type="ARBA" id="ARBA00022989"/>
    </source>
</evidence>
<feature type="transmembrane region" description="Helical" evidence="6">
    <location>
        <begin position="199"/>
        <end position="223"/>
    </location>
</feature>
<evidence type="ECO:0000259" key="7">
    <source>
        <dbReference type="PROSITE" id="PS50850"/>
    </source>
</evidence>
<feature type="transmembrane region" description="Helical" evidence="6">
    <location>
        <begin position="354"/>
        <end position="373"/>
    </location>
</feature>
<dbReference type="GO" id="GO:0022857">
    <property type="term" value="F:transmembrane transporter activity"/>
    <property type="evidence" value="ECO:0007669"/>
    <property type="project" value="InterPro"/>
</dbReference>
<dbReference type="AlphaFoldDB" id="A0A9J6RN48"/>
<comment type="caution">
    <text evidence="8">The sequence shown here is derived from an EMBL/GenBank/DDBJ whole genome shotgun (WGS) entry which is preliminary data.</text>
</comment>
<feature type="domain" description="Major facilitator superfamily (MFS) profile" evidence="7">
    <location>
        <begin position="1"/>
        <end position="379"/>
    </location>
</feature>